<dbReference type="GO" id="GO:0016020">
    <property type="term" value="C:membrane"/>
    <property type="evidence" value="ECO:0007669"/>
    <property type="project" value="InterPro"/>
</dbReference>
<feature type="domain" description="Methyl-accepting transducer" evidence="3">
    <location>
        <begin position="1"/>
        <end position="129"/>
    </location>
</feature>
<evidence type="ECO:0000313" key="4">
    <source>
        <dbReference type="EMBL" id="CAL1609881.1"/>
    </source>
</evidence>
<dbReference type="AlphaFoldDB" id="A0AAV2M918"/>
<dbReference type="GO" id="GO:0007165">
    <property type="term" value="P:signal transduction"/>
    <property type="evidence" value="ECO:0007669"/>
    <property type="project" value="UniProtKB-KW"/>
</dbReference>
<keyword evidence="1" id="KW-0807">Transducer</keyword>
<keyword evidence="2" id="KW-0175">Coiled coil</keyword>
<accession>A0AAV2M918</accession>
<keyword evidence="5" id="KW-1185">Reference proteome</keyword>
<protein>
    <recommendedName>
        <fullName evidence="3">Methyl-accepting transducer domain-containing protein</fullName>
    </recommendedName>
</protein>
<dbReference type="Gene3D" id="1.10.287.950">
    <property type="entry name" value="Methyl-accepting chemotaxis protein"/>
    <property type="match status" value="1"/>
</dbReference>
<organism evidence="4 5">
    <name type="scientific">Knipowitschia caucasica</name>
    <name type="common">Caucasian dwarf goby</name>
    <name type="synonym">Pomatoschistus caucasicus</name>
    <dbReference type="NCBI Taxonomy" id="637954"/>
    <lineage>
        <taxon>Eukaryota</taxon>
        <taxon>Metazoa</taxon>
        <taxon>Chordata</taxon>
        <taxon>Craniata</taxon>
        <taxon>Vertebrata</taxon>
        <taxon>Euteleostomi</taxon>
        <taxon>Actinopterygii</taxon>
        <taxon>Neopterygii</taxon>
        <taxon>Teleostei</taxon>
        <taxon>Neoteleostei</taxon>
        <taxon>Acanthomorphata</taxon>
        <taxon>Gobiaria</taxon>
        <taxon>Gobiiformes</taxon>
        <taxon>Gobioidei</taxon>
        <taxon>Gobiidae</taxon>
        <taxon>Gobiinae</taxon>
        <taxon>Knipowitschia</taxon>
    </lineage>
</organism>
<dbReference type="Proteomes" id="UP001497482">
    <property type="component" value="Chromosome 6"/>
</dbReference>
<proteinExistence type="predicted"/>
<dbReference type="InterPro" id="IPR004089">
    <property type="entry name" value="MCPsignal_dom"/>
</dbReference>
<evidence type="ECO:0000256" key="1">
    <source>
        <dbReference type="PROSITE-ProRule" id="PRU00284"/>
    </source>
</evidence>
<evidence type="ECO:0000259" key="3">
    <source>
        <dbReference type="PROSITE" id="PS50111"/>
    </source>
</evidence>
<evidence type="ECO:0000256" key="2">
    <source>
        <dbReference type="SAM" id="Coils"/>
    </source>
</evidence>
<gene>
    <name evidence="4" type="ORF">KC01_LOCUS36562</name>
</gene>
<sequence>MFLSLGTGPGHCQRRTERAGDMAYPLQPEVEQVVQEVKQVVQEVEQVVQEVKQVVQEVKQVVQEVEHVVQEVKQVVQEVEQVVQEVKQVVQEVKQVVQEVKQVVQEVEHVVQEVKQVVQEVEQVVQEVEQVVQEAGRATSCCGETFKGFAFPSVLPQETSGLCPWVLVQPPQLQHLLLLESVEDALGSSLTSLQSAFSDGLHPRLSVTDPDIGSGPEHRFRTRWNFTKRNESRLDEL</sequence>
<dbReference type="SUPFAM" id="SSF58104">
    <property type="entry name" value="Methyl-accepting chemotaxis protein (MCP) signaling domain"/>
    <property type="match status" value="1"/>
</dbReference>
<evidence type="ECO:0000313" key="5">
    <source>
        <dbReference type="Proteomes" id="UP001497482"/>
    </source>
</evidence>
<reference evidence="4 5" key="1">
    <citation type="submission" date="2024-04" db="EMBL/GenBank/DDBJ databases">
        <authorList>
            <person name="Waldvogel A.-M."/>
            <person name="Schoenle A."/>
        </authorList>
    </citation>
    <scope>NUCLEOTIDE SEQUENCE [LARGE SCALE GENOMIC DNA]</scope>
</reference>
<feature type="coiled-coil region" evidence="2">
    <location>
        <begin position="30"/>
        <end position="138"/>
    </location>
</feature>
<name>A0AAV2M918_KNICA</name>
<dbReference type="PROSITE" id="PS50111">
    <property type="entry name" value="CHEMOTAXIS_TRANSDUC_2"/>
    <property type="match status" value="1"/>
</dbReference>
<dbReference type="EMBL" id="OZ035828">
    <property type="protein sequence ID" value="CAL1609881.1"/>
    <property type="molecule type" value="Genomic_DNA"/>
</dbReference>